<dbReference type="OrthoDB" id="6250593at2759"/>
<feature type="compositionally biased region" description="Polar residues" evidence="1">
    <location>
        <begin position="351"/>
        <end position="362"/>
    </location>
</feature>
<reference evidence="4 5" key="1">
    <citation type="journal article" date="2015" name="Genome Biol. Evol.">
        <title>Phylogenomic analyses indicate that early fungi evolved digesting cell walls of algal ancestors of land plants.</title>
        <authorList>
            <person name="Chang Y."/>
            <person name="Wang S."/>
            <person name="Sekimoto S."/>
            <person name="Aerts A.L."/>
            <person name="Choi C."/>
            <person name="Clum A."/>
            <person name="LaButti K.M."/>
            <person name="Lindquist E.A."/>
            <person name="Yee Ngan C."/>
            <person name="Ohm R.A."/>
            <person name="Salamov A.A."/>
            <person name="Grigoriev I.V."/>
            <person name="Spatafora J.W."/>
            <person name="Berbee M.L."/>
        </authorList>
    </citation>
    <scope>NUCLEOTIDE SEQUENCE [LARGE SCALE GENOMIC DNA]</scope>
    <source>
        <strain evidence="4 5">JEL478</strain>
    </source>
</reference>
<dbReference type="AlphaFoldDB" id="A0A139A3I7"/>
<dbReference type="Gene3D" id="2.30.30.40">
    <property type="entry name" value="SH3 Domains"/>
    <property type="match status" value="1"/>
</dbReference>
<feature type="region of interest" description="Disordered" evidence="1">
    <location>
        <begin position="234"/>
        <end position="316"/>
    </location>
</feature>
<evidence type="ECO:0000256" key="1">
    <source>
        <dbReference type="SAM" id="MobiDB-lite"/>
    </source>
</evidence>
<feature type="chain" id="PRO_5007295942" description="SH3 domain-containing protein" evidence="3">
    <location>
        <begin position="38"/>
        <end position="618"/>
    </location>
</feature>
<proteinExistence type="predicted"/>
<evidence type="ECO:0000313" key="4">
    <source>
        <dbReference type="EMBL" id="KXS10943.1"/>
    </source>
</evidence>
<name>A0A139A3I7_GONPJ</name>
<keyword evidence="3" id="KW-0732">Signal</keyword>
<sequence>MARTAAPRGRQSGALGLGLRVALAVASVLALGSGARAQNSTTSGGCACTSTCYVSAVGGTVAWCWIQDTSCSPPFRDPVTGRAWDYCQGAALSSALASLSTAAAPAAGGASPTTTSAPTGVSPAPSPPSTTVTESPVSSSANGSAPAAGDDKIIGLPRTIFYAVIGGVGGVLVLILVCCCWWCTGRKKNKDPEGKETTKELLRRPPTSTSITSIPHLPDLDLGSGFGFGFLRSSSRQSRASSPGLFRSNSQRTAGTRSPTSPTPAQKAVSPPPQGFLGRLPSVGKGSKTWSPMTPSPLNPFGRRSTTKEPPAAAVAATTAPIATPIASQFGTLSKNPPPVQPGKSGHARGPSQTMSASTSFTHDARVAENPFSSDAASIVSAPSIRDASSPTPIPDGMSPEPDMDVEEWRPHGSEMEMANLLGGKPGPRETTPVPGGRSMSPVLMGNDGTFTVRGLGYKPRAGSPLAQNPYAMEPVRADSPSIPGWIPPRSPSTSDSYEGSIDSGLGPRSPTLAPIAAPGKTGIKVPLPKQPIPATVFHVTFHPPADGRLYAIEEYMPSDTMTSEIGLTPGDRLEVYEVISEGVLKGRNVDTGEVGVFPEWAVGRGQIGRGTPIGGLA</sequence>
<dbReference type="Proteomes" id="UP000070544">
    <property type="component" value="Unassembled WGS sequence"/>
</dbReference>
<feature type="compositionally biased region" description="Polar residues" evidence="1">
    <location>
        <begin position="247"/>
        <end position="264"/>
    </location>
</feature>
<evidence type="ECO:0000256" key="3">
    <source>
        <dbReference type="SAM" id="SignalP"/>
    </source>
</evidence>
<accession>A0A139A3I7</accession>
<organism evidence="4 5">
    <name type="scientific">Gonapodya prolifera (strain JEL478)</name>
    <name type="common">Monoblepharis prolifera</name>
    <dbReference type="NCBI Taxonomy" id="1344416"/>
    <lineage>
        <taxon>Eukaryota</taxon>
        <taxon>Fungi</taxon>
        <taxon>Fungi incertae sedis</taxon>
        <taxon>Chytridiomycota</taxon>
        <taxon>Chytridiomycota incertae sedis</taxon>
        <taxon>Monoblepharidomycetes</taxon>
        <taxon>Monoblepharidales</taxon>
        <taxon>Gonapodyaceae</taxon>
        <taxon>Gonapodya</taxon>
    </lineage>
</organism>
<feature type="region of interest" description="Disordered" evidence="1">
    <location>
        <begin position="329"/>
        <end position="444"/>
    </location>
</feature>
<feature type="region of interest" description="Disordered" evidence="1">
    <location>
        <begin position="189"/>
        <end position="216"/>
    </location>
</feature>
<dbReference type="SUPFAM" id="SSF50044">
    <property type="entry name" value="SH3-domain"/>
    <property type="match status" value="1"/>
</dbReference>
<evidence type="ECO:0008006" key="6">
    <source>
        <dbReference type="Google" id="ProtNLM"/>
    </source>
</evidence>
<dbReference type="CDD" id="cd00174">
    <property type="entry name" value="SH3"/>
    <property type="match status" value="1"/>
</dbReference>
<keyword evidence="5" id="KW-1185">Reference proteome</keyword>
<feature type="transmembrane region" description="Helical" evidence="2">
    <location>
        <begin position="160"/>
        <end position="183"/>
    </location>
</feature>
<keyword evidence="2" id="KW-0472">Membrane</keyword>
<dbReference type="InterPro" id="IPR036028">
    <property type="entry name" value="SH3-like_dom_sf"/>
</dbReference>
<gene>
    <name evidence="4" type="ORF">M427DRAFT_138729</name>
</gene>
<dbReference type="EMBL" id="KQ965811">
    <property type="protein sequence ID" value="KXS10943.1"/>
    <property type="molecule type" value="Genomic_DNA"/>
</dbReference>
<feature type="region of interest" description="Disordered" evidence="1">
    <location>
        <begin position="475"/>
        <end position="510"/>
    </location>
</feature>
<evidence type="ECO:0000313" key="5">
    <source>
        <dbReference type="Proteomes" id="UP000070544"/>
    </source>
</evidence>
<feature type="compositionally biased region" description="Basic and acidic residues" evidence="1">
    <location>
        <begin position="190"/>
        <end position="203"/>
    </location>
</feature>
<keyword evidence="2" id="KW-0812">Transmembrane</keyword>
<feature type="signal peptide" evidence="3">
    <location>
        <begin position="1"/>
        <end position="37"/>
    </location>
</feature>
<feature type="region of interest" description="Disordered" evidence="1">
    <location>
        <begin position="107"/>
        <end position="148"/>
    </location>
</feature>
<keyword evidence="2" id="KW-1133">Transmembrane helix</keyword>
<protein>
    <recommendedName>
        <fullName evidence="6">SH3 domain-containing protein</fullName>
    </recommendedName>
</protein>
<evidence type="ECO:0000256" key="2">
    <source>
        <dbReference type="SAM" id="Phobius"/>
    </source>
</evidence>